<dbReference type="OrthoDB" id="9811036at2"/>
<keyword evidence="9" id="KW-1185">Reference proteome</keyword>
<evidence type="ECO:0000313" key="9">
    <source>
        <dbReference type="Proteomes" id="UP000270046"/>
    </source>
</evidence>
<dbReference type="PANTHER" id="PTHR32234:SF0">
    <property type="entry name" value="THIOL:DISULFIDE INTERCHANGE PROTEIN DSBD"/>
    <property type="match status" value="1"/>
</dbReference>
<dbReference type="GO" id="GO:0016020">
    <property type="term" value="C:membrane"/>
    <property type="evidence" value="ECO:0007669"/>
    <property type="project" value="UniProtKB-SubCell"/>
</dbReference>
<dbReference type="AlphaFoldDB" id="A0A494VTW2"/>
<evidence type="ECO:0000256" key="4">
    <source>
        <dbReference type="ARBA" id="ARBA00022989"/>
    </source>
</evidence>
<keyword evidence="5 6" id="KW-0472">Membrane</keyword>
<comment type="subcellular location">
    <subcellularLocation>
        <location evidence="1">Membrane</location>
        <topology evidence="1">Multi-pass membrane protein</topology>
    </subcellularLocation>
</comment>
<reference evidence="8 9" key="1">
    <citation type="submission" date="2018-10" db="EMBL/GenBank/DDBJ databases">
        <title>Genome sequencing of Mucilaginibacter sp. HYN0043.</title>
        <authorList>
            <person name="Kim M."/>
            <person name="Yi H."/>
        </authorList>
    </citation>
    <scope>NUCLEOTIDE SEQUENCE [LARGE SCALE GENOMIC DNA]</scope>
    <source>
        <strain evidence="8 9">HYN0043</strain>
    </source>
</reference>
<evidence type="ECO:0000259" key="7">
    <source>
        <dbReference type="Pfam" id="PF02683"/>
    </source>
</evidence>
<feature type="transmembrane region" description="Helical" evidence="6">
    <location>
        <begin position="325"/>
        <end position="342"/>
    </location>
</feature>
<dbReference type="GO" id="GO:0045454">
    <property type="term" value="P:cell redox homeostasis"/>
    <property type="evidence" value="ECO:0007669"/>
    <property type="project" value="TreeGrafter"/>
</dbReference>
<keyword evidence="2 6" id="KW-0812">Transmembrane</keyword>
<evidence type="ECO:0000256" key="6">
    <source>
        <dbReference type="SAM" id="Phobius"/>
    </source>
</evidence>
<dbReference type="GO" id="GO:0017004">
    <property type="term" value="P:cytochrome complex assembly"/>
    <property type="evidence" value="ECO:0007669"/>
    <property type="project" value="UniProtKB-KW"/>
</dbReference>
<dbReference type="EMBL" id="CP032869">
    <property type="protein sequence ID" value="AYL98384.1"/>
    <property type="molecule type" value="Genomic_DNA"/>
</dbReference>
<feature type="transmembrane region" description="Helical" evidence="6">
    <location>
        <begin position="256"/>
        <end position="276"/>
    </location>
</feature>
<evidence type="ECO:0000256" key="5">
    <source>
        <dbReference type="ARBA" id="ARBA00023136"/>
    </source>
</evidence>
<dbReference type="SUPFAM" id="SSF52833">
    <property type="entry name" value="Thioredoxin-like"/>
    <property type="match status" value="1"/>
</dbReference>
<dbReference type="Proteomes" id="UP000270046">
    <property type="component" value="Chromosome"/>
</dbReference>
<feature type="domain" description="Cytochrome C biogenesis protein transmembrane" evidence="7">
    <location>
        <begin position="99"/>
        <end position="311"/>
    </location>
</feature>
<proteinExistence type="predicted"/>
<feature type="transmembrane region" description="Helical" evidence="6">
    <location>
        <begin position="175"/>
        <end position="196"/>
    </location>
</feature>
<dbReference type="Pfam" id="PF02683">
    <property type="entry name" value="DsbD_TM"/>
    <property type="match status" value="1"/>
</dbReference>
<sequence length="588" mass="63578">MKLLNKGAILRAGLIALITLIVISATGVNPVYAVQKKAADTTVSTNDLNFTSIPTAADSIAIRKKHLDSVKKAEAAKKAVTKTSVSKSKAAKPKTLWQIFIEGLIGGFTAVILPCIYPLLPLTVSFFTKKSGNKSKAVMQSLIYGVSIIVIYVTLGLLISIIFGSDALNELATNGIFNIFFFLLLVVFGASFLGAFEITLPSSLANKLDENSDKGGLAGIFFMAATLVVVSFSCTGPIIGTLLVDAASKGDRLGPAMGMFGFSLALALPFTIFALFPSALKTLPKSGGWLNSVKVVLGFLELAFALKFLSNVDLAYHWHWLDREVFLSLWIAIGLLVGLYLIGKIKFSHDSDVKFLTIPRTFLAIVVFAFVIYMVPGLWGAPLKSISAFLPPEGTQDFNLSAVPDGGSGSAGPASASVALPANIGQPKYAENYTSIKTRGLDAWYDYDQALQVSKALHKPILIDFTGFNCVNCRKMEADVWSDKEVFRRIKNDFVLLQLVVDDKADLPVAEQFTSDYSGKKITTLGGKWSDLEAKRFNANSQPLYVMLDSEGNLLKDATGNEIAPLPAEYHIPLYIKFLDSGISAYKK</sequence>
<dbReference type="PANTHER" id="PTHR32234">
    <property type="entry name" value="THIOL:DISULFIDE INTERCHANGE PROTEIN DSBD"/>
    <property type="match status" value="1"/>
</dbReference>
<keyword evidence="3" id="KW-0201">Cytochrome c-type biogenesis</keyword>
<name>A0A494VTW2_9SPHI</name>
<dbReference type="InterPro" id="IPR036249">
    <property type="entry name" value="Thioredoxin-like_sf"/>
</dbReference>
<gene>
    <name evidence="8" type="ORF">HYN43_025230</name>
</gene>
<feature type="transmembrane region" description="Helical" evidence="6">
    <location>
        <begin position="288"/>
        <end position="305"/>
    </location>
</feature>
<dbReference type="KEGG" id="muh:HYN43_025230"/>
<feature type="transmembrane region" description="Helical" evidence="6">
    <location>
        <begin position="217"/>
        <end position="244"/>
    </location>
</feature>
<protein>
    <submittedName>
        <fullName evidence="8">DUF255 domain-containing protein</fullName>
    </submittedName>
</protein>
<keyword evidence="4 6" id="KW-1133">Transmembrane helix</keyword>
<dbReference type="GO" id="GO:0015035">
    <property type="term" value="F:protein-disulfide reductase activity"/>
    <property type="evidence" value="ECO:0007669"/>
    <property type="project" value="TreeGrafter"/>
</dbReference>
<dbReference type="Pfam" id="PF13899">
    <property type="entry name" value="Thioredoxin_7"/>
    <property type="match status" value="1"/>
</dbReference>
<accession>A0A494VTW2</accession>
<feature type="transmembrane region" description="Helical" evidence="6">
    <location>
        <begin position="96"/>
        <end position="120"/>
    </location>
</feature>
<feature type="transmembrane region" description="Helical" evidence="6">
    <location>
        <begin position="362"/>
        <end position="381"/>
    </location>
</feature>
<evidence type="ECO:0000256" key="2">
    <source>
        <dbReference type="ARBA" id="ARBA00022692"/>
    </source>
</evidence>
<feature type="transmembrane region" description="Helical" evidence="6">
    <location>
        <begin position="141"/>
        <end position="163"/>
    </location>
</feature>
<organism evidence="8 9">
    <name type="scientific">Mucilaginibacter celer</name>
    <dbReference type="NCBI Taxonomy" id="2305508"/>
    <lineage>
        <taxon>Bacteria</taxon>
        <taxon>Pseudomonadati</taxon>
        <taxon>Bacteroidota</taxon>
        <taxon>Sphingobacteriia</taxon>
        <taxon>Sphingobacteriales</taxon>
        <taxon>Sphingobacteriaceae</taxon>
        <taxon>Mucilaginibacter</taxon>
    </lineage>
</organism>
<dbReference type="RefSeq" id="WP_119406662.1">
    <property type="nucleotide sequence ID" value="NZ_CP032869.1"/>
</dbReference>
<evidence type="ECO:0000313" key="8">
    <source>
        <dbReference type="EMBL" id="AYL98384.1"/>
    </source>
</evidence>
<dbReference type="InterPro" id="IPR003834">
    <property type="entry name" value="Cyt_c_assmbl_TM_dom"/>
</dbReference>
<evidence type="ECO:0000256" key="3">
    <source>
        <dbReference type="ARBA" id="ARBA00022748"/>
    </source>
</evidence>
<dbReference type="Gene3D" id="3.40.30.10">
    <property type="entry name" value="Glutaredoxin"/>
    <property type="match status" value="1"/>
</dbReference>
<evidence type="ECO:0000256" key="1">
    <source>
        <dbReference type="ARBA" id="ARBA00004141"/>
    </source>
</evidence>